<sequence length="65" mass="7286">MAMTLRLDDETQAALDRITRTEGVSATAAISEAVLEYDAKRRELRDRLIAQIVQEDAALLERLAQ</sequence>
<dbReference type="EMBL" id="BSUK01000001">
    <property type="protein sequence ID" value="GMA25805.1"/>
    <property type="molecule type" value="Genomic_DNA"/>
</dbReference>
<evidence type="ECO:0000313" key="2">
    <source>
        <dbReference type="Proteomes" id="UP001157091"/>
    </source>
</evidence>
<name>A0ABQ6I5N4_9MICO</name>
<evidence type="ECO:0008006" key="3">
    <source>
        <dbReference type="Google" id="ProtNLM"/>
    </source>
</evidence>
<reference evidence="2" key="1">
    <citation type="journal article" date="2019" name="Int. J. Syst. Evol. Microbiol.">
        <title>The Global Catalogue of Microorganisms (GCM) 10K type strain sequencing project: providing services to taxonomists for standard genome sequencing and annotation.</title>
        <authorList>
            <consortium name="The Broad Institute Genomics Platform"/>
            <consortium name="The Broad Institute Genome Sequencing Center for Infectious Disease"/>
            <person name="Wu L."/>
            <person name="Ma J."/>
        </authorList>
    </citation>
    <scope>NUCLEOTIDE SEQUENCE [LARGE SCALE GENOMIC DNA]</scope>
    <source>
        <strain evidence="2">NBRC 106348</strain>
    </source>
</reference>
<protein>
    <recommendedName>
        <fullName evidence="3">Ribbon-helix-helix protein CopG domain-containing protein</fullName>
    </recommendedName>
</protein>
<organism evidence="1 2">
    <name type="scientific">Luteimicrobium album</name>
    <dbReference type="NCBI Taxonomy" id="1054550"/>
    <lineage>
        <taxon>Bacteria</taxon>
        <taxon>Bacillati</taxon>
        <taxon>Actinomycetota</taxon>
        <taxon>Actinomycetes</taxon>
        <taxon>Micrococcales</taxon>
        <taxon>Luteimicrobium</taxon>
    </lineage>
</organism>
<dbReference type="RefSeq" id="WP_284294284.1">
    <property type="nucleotide sequence ID" value="NZ_BSUK01000001.1"/>
</dbReference>
<proteinExistence type="predicted"/>
<dbReference type="Proteomes" id="UP001157091">
    <property type="component" value="Unassembled WGS sequence"/>
</dbReference>
<gene>
    <name evidence="1" type="ORF">GCM10025864_35640</name>
</gene>
<accession>A0ABQ6I5N4</accession>
<comment type="caution">
    <text evidence="1">The sequence shown here is derived from an EMBL/GenBank/DDBJ whole genome shotgun (WGS) entry which is preliminary data.</text>
</comment>
<evidence type="ECO:0000313" key="1">
    <source>
        <dbReference type="EMBL" id="GMA25805.1"/>
    </source>
</evidence>
<keyword evidence="2" id="KW-1185">Reference proteome</keyword>